<gene>
    <name evidence="1" type="ORF">D5R97_00315</name>
</gene>
<accession>A0A424YIZ4</accession>
<organism evidence="1 2">
    <name type="scientific">Candidatus Syntrophonatronum acetioxidans</name>
    <dbReference type="NCBI Taxonomy" id="1795816"/>
    <lineage>
        <taxon>Bacteria</taxon>
        <taxon>Bacillati</taxon>
        <taxon>Bacillota</taxon>
        <taxon>Clostridia</taxon>
        <taxon>Eubacteriales</taxon>
        <taxon>Syntrophomonadaceae</taxon>
        <taxon>Candidatus Syntrophonatronum</taxon>
    </lineage>
</organism>
<sequence length="59" mass="6556">LERVFNSVAKASSRRAEDYLKKKIKVGTILLNYEGKVLGADEKALEIGGKLGCHQILPW</sequence>
<evidence type="ECO:0000313" key="2">
    <source>
        <dbReference type="Proteomes" id="UP000285138"/>
    </source>
</evidence>
<protein>
    <submittedName>
        <fullName evidence="1">Cobalamin biosynthesis protein CbiD</fullName>
    </submittedName>
</protein>
<dbReference type="Proteomes" id="UP000285138">
    <property type="component" value="Unassembled WGS sequence"/>
</dbReference>
<dbReference type="AlphaFoldDB" id="A0A424YIZ4"/>
<comment type="caution">
    <text evidence="1">The sequence shown here is derived from an EMBL/GenBank/DDBJ whole genome shotgun (WGS) entry which is preliminary data.</text>
</comment>
<dbReference type="EMBL" id="QZAA01000016">
    <property type="protein sequence ID" value="RQD78479.1"/>
    <property type="molecule type" value="Genomic_DNA"/>
</dbReference>
<evidence type="ECO:0000313" key="1">
    <source>
        <dbReference type="EMBL" id="RQD78479.1"/>
    </source>
</evidence>
<feature type="non-terminal residue" evidence="1">
    <location>
        <position position="1"/>
    </location>
</feature>
<reference evidence="1 2" key="1">
    <citation type="submission" date="2018-08" db="EMBL/GenBank/DDBJ databases">
        <title>The metabolism and importance of syntrophic acetate oxidation coupled to methane or sulfide production in haloalkaline environments.</title>
        <authorList>
            <person name="Timmers P.H.A."/>
            <person name="Vavourakis C.D."/>
            <person name="Sorokin D.Y."/>
            <person name="Sinninghe Damste J.S."/>
            <person name="Muyzer G."/>
            <person name="Stams A.J.M."/>
            <person name="Plugge C.M."/>
        </authorList>
    </citation>
    <scope>NUCLEOTIDE SEQUENCE [LARGE SCALE GENOMIC DNA]</scope>
    <source>
        <strain evidence="1">MSAO_Bac1</strain>
    </source>
</reference>
<name>A0A424YIZ4_9FIRM</name>
<proteinExistence type="predicted"/>